<proteinExistence type="predicted"/>
<organism evidence="1 2">
    <name type="scientific">Roseovarius phycicola</name>
    <dbReference type="NCBI Taxonomy" id="3080976"/>
    <lineage>
        <taxon>Bacteria</taxon>
        <taxon>Pseudomonadati</taxon>
        <taxon>Pseudomonadota</taxon>
        <taxon>Alphaproteobacteria</taxon>
        <taxon>Rhodobacterales</taxon>
        <taxon>Roseobacteraceae</taxon>
        <taxon>Roseovarius</taxon>
    </lineage>
</organism>
<dbReference type="EMBL" id="CP146069">
    <property type="protein sequence ID" value="WWR45145.1"/>
    <property type="molecule type" value="Genomic_DNA"/>
</dbReference>
<dbReference type="RefSeq" id="WP_338548053.1">
    <property type="nucleotide sequence ID" value="NZ_CP146069.1"/>
</dbReference>
<dbReference type="InterPro" id="IPR036388">
    <property type="entry name" value="WH-like_DNA-bd_sf"/>
</dbReference>
<dbReference type="InterPro" id="IPR010921">
    <property type="entry name" value="Trp_repressor/repl_initiator"/>
</dbReference>
<dbReference type="Proteomes" id="UP001364156">
    <property type="component" value="Chromosome"/>
</dbReference>
<gene>
    <name evidence="1" type="ORF">RZ517_09985</name>
</gene>
<dbReference type="Pfam" id="PF06627">
    <property type="entry name" value="DUF1153"/>
    <property type="match status" value="1"/>
</dbReference>
<dbReference type="SUPFAM" id="SSF48295">
    <property type="entry name" value="TrpR-like"/>
    <property type="match status" value="1"/>
</dbReference>
<evidence type="ECO:0000313" key="2">
    <source>
        <dbReference type="Proteomes" id="UP001364156"/>
    </source>
</evidence>
<accession>A0ABZ2HCH3</accession>
<keyword evidence="2" id="KW-1185">Reference proteome</keyword>
<name>A0ABZ2HCH3_9RHOB</name>
<evidence type="ECO:0000313" key="1">
    <source>
        <dbReference type="EMBL" id="WWR45145.1"/>
    </source>
</evidence>
<protein>
    <submittedName>
        <fullName evidence="1">DUF1153 domain-containing protein</fullName>
    </submittedName>
</protein>
<reference evidence="1 2" key="1">
    <citation type="submission" date="2023-10" db="EMBL/GenBank/DDBJ databases">
        <title>Roseovarius strain S88 nov., isolated from a marine algae.</title>
        <authorList>
            <person name="Lee M.W."/>
            <person name="Lee J.K."/>
            <person name="Kim J.M."/>
            <person name="Choi D.G."/>
            <person name="Baek J.H."/>
            <person name="Bayburt H."/>
            <person name="Jung J.J."/>
            <person name="Han D.M."/>
            <person name="Jeon C.O."/>
        </authorList>
    </citation>
    <scope>NUCLEOTIDE SEQUENCE [LARGE SCALE GENOMIC DNA]</scope>
    <source>
        <strain evidence="1 2">S88</strain>
    </source>
</reference>
<sequence>MYLKKANGPRTVTLPGGDVLTLADLPPENTQRWVISRKLKVVSAVRYGLISQEDAMTRYSLSEEELSEWEHAIRCDNLDSLKATRHNRKNNLR</sequence>
<dbReference type="Gene3D" id="1.10.10.10">
    <property type="entry name" value="Winged helix-like DNA-binding domain superfamily/Winged helix DNA-binding domain"/>
    <property type="match status" value="1"/>
</dbReference>
<dbReference type="InterPro" id="IPR009534">
    <property type="entry name" value="DUF1153"/>
</dbReference>